<keyword evidence="3" id="KW-1185">Reference proteome</keyword>
<dbReference type="PANTHER" id="PTHR33116">
    <property type="entry name" value="REVERSE TRANSCRIPTASE ZINC-BINDING DOMAIN-CONTAINING PROTEIN-RELATED-RELATED"/>
    <property type="match status" value="1"/>
</dbReference>
<accession>A0A2Z6PAZ6</accession>
<dbReference type="EMBL" id="DF974200">
    <property type="protein sequence ID" value="GAU46322.1"/>
    <property type="molecule type" value="Genomic_DNA"/>
</dbReference>
<dbReference type="GO" id="GO:0003824">
    <property type="term" value="F:catalytic activity"/>
    <property type="evidence" value="ECO:0007669"/>
    <property type="project" value="InterPro"/>
</dbReference>
<dbReference type="Pfam" id="PF00078">
    <property type="entry name" value="RVT_1"/>
    <property type="match status" value="1"/>
</dbReference>
<feature type="domain" description="Reverse transcriptase" evidence="1">
    <location>
        <begin position="481"/>
        <end position="760"/>
    </location>
</feature>
<reference evidence="3" key="1">
    <citation type="journal article" date="2017" name="Front. Plant Sci.">
        <title>Climate Clever Clovers: New Paradigm to Reduce the Environmental Footprint of Ruminants by Breeding Low Methanogenic Forages Utilizing Haplotype Variation.</title>
        <authorList>
            <person name="Kaur P."/>
            <person name="Appels R."/>
            <person name="Bayer P.E."/>
            <person name="Keeble-Gagnere G."/>
            <person name="Wang J."/>
            <person name="Hirakawa H."/>
            <person name="Shirasawa K."/>
            <person name="Vercoe P."/>
            <person name="Stefanova K."/>
            <person name="Durmic Z."/>
            <person name="Nichols P."/>
            <person name="Revell C."/>
            <person name="Isobe S.N."/>
            <person name="Edwards D."/>
            <person name="Erskine W."/>
        </authorList>
    </citation>
    <scope>NUCLEOTIDE SEQUENCE [LARGE SCALE GENOMIC DNA]</scope>
    <source>
        <strain evidence="3">cv. Daliak</strain>
    </source>
</reference>
<dbReference type="Gene3D" id="3.60.10.10">
    <property type="entry name" value="Endonuclease/exonuclease/phosphatase"/>
    <property type="match status" value="1"/>
</dbReference>
<evidence type="ECO:0000313" key="3">
    <source>
        <dbReference type="Proteomes" id="UP000242715"/>
    </source>
</evidence>
<name>A0A2Z6PAZ6_TRISU</name>
<dbReference type="InterPro" id="IPR005135">
    <property type="entry name" value="Endo/exonuclease/phosphatase"/>
</dbReference>
<dbReference type="Pfam" id="PF03372">
    <property type="entry name" value="Exo_endo_phos"/>
    <property type="match status" value="1"/>
</dbReference>
<dbReference type="Proteomes" id="UP000242715">
    <property type="component" value="Unassembled WGS sequence"/>
</dbReference>
<proteinExistence type="predicted"/>
<dbReference type="InterPro" id="IPR043502">
    <property type="entry name" value="DNA/RNA_pol_sf"/>
</dbReference>
<dbReference type="SUPFAM" id="SSF56672">
    <property type="entry name" value="DNA/RNA polymerases"/>
    <property type="match status" value="1"/>
</dbReference>
<dbReference type="PROSITE" id="PS50878">
    <property type="entry name" value="RT_POL"/>
    <property type="match status" value="1"/>
</dbReference>
<dbReference type="AlphaFoldDB" id="A0A2Z6PAZ6"/>
<dbReference type="PANTHER" id="PTHR33116:SF80">
    <property type="entry name" value="REVERSE TRANSCRIPTASE ZINC-BINDING DOMAIN-CONTAINING PROTEIN"/>
    <property type="match status" value="1"/>
</dbReference>
<dbReference type="SUPFAM" id="SSF56219">
    <property type="entry name" value="DNase I-like"/>
    <property type="match status" value="1"/>
</dbReference>
<evidence type="ECO:0000259" key="1">
    <source>
        <dbReference type="PROSITE" id="PS50878"/>
    </source>
</evidence>
<dbReference type="InterPro" id="IPR000477">
    <property type="entry name" value="RT_dom"/>
</dbReference>
<dbReference type="OrthoDB" id="913685at2759"/>
<protein>
    <recommendedName>
        <fullName evidence="1">Reverse transcriptase domain-containing protein</fullName>
    </recommendedName>
</protein>
<organism evidence="2 3">
    <name type="scientific">Trifolium subterraneum</name>
    <name type="common">Subterranean clover</name>
    <dbReference type="NCBI Taxonomy" id="3900"/>
    <lineage>
        <taxon>Eukaryota</taxon>
        <taxon>Viridiplantae</taxon>
        <taxon>Streptophyta</taxon>
        <taxon>Embryophyta</taxon>
        <taxon>Tracheophyta</taxon>
        <taxon>Spermatophyta</taxon>
        <taxon>Magnoliopsida</taxon>
        <taxon>eudicotyledons</taxon>
        <taxon>Gunneridae</taxon>
        <taxon>Pentapetalae</taxon>
        <taxon>rosids</taxon>
        <taxon>fabids</taxon>
        <taxon>Fabales</taxon>
        <taxon>Fabaceae</taxon>
        <taxon>Papilionoideae</taxon>
        <taxon>50 kb inversion clade</taxon>
        <taxon>NPAAA clade</taxon>
        <taxon>Hologalegina</taxon>
        <taxon>IRL clade</taxon>
        <taxon>Trifolieae</taxon>
        <taxon>Trifolium</taxon>
    </lineage>
</organism>
<dbReference type="CDD" id="cd01650">
    <property type="entry name" value="RT_nLTR_like"/>
    <property type="match status" value="1"/>
</dbReference>
<evidence type="ECO:0000313" key="2">
    <source>
        <dbReference type="EMBL" id="GAU46322.1"/>
    </source>
</evidence>
<gene>
    <name evidence="2" type="ORF">TSUD_401930</name>
</gene>
<sequence>MKCIFWNSRGLANSPTRLALKKFITQHNPDIVLLSEPWMNFDDLPRRWLVSLNLKLFAMNNRLNRLPNLWCLCKLNLNPTILASDEQHVSFTILDNDKIVAFSSIYASTNYRTRRKLWDSLNVLQSQHRLPWCFIGDFNVILGAHEHRGRISPARLPMEEFQAWTDTFQLFHLPSRGVQFTWNNGRGGSRRTEKRLDRAVCNQAWLDLVCISSVTTLNKHKSDHSPLLLEYKLTTTSFASHFKFMKMWSLHTDCRNIILDCWNTVFVGCPMYNLNQKLNLLKELKIWNKQSFGNVHDLVNYAEQELQHIQDQIQHNGHTDALLAAEKLASKAYEEALNKQEIFWQEKEKLNWHLEGDKNTKYFHRLAKIKTSSKAITTLQDGDHVLSNENQISDHIVNYYQNLFCANTVLQDSMLADEVIPELVIDEVNVVLIMMPSHDEVKVVIFALNKDSAPRPDGFGVIFYQHYWDIVKNYVIRAVLQFFSSSWILPGFNSNIFALLPKTPDASSIYHYRPIAMANFKSKVISKIIADRLASILPSIVSEEQKGFIHDRNIKDCLCIASQATNLLQNKSYGGNLALKIDITKAFGTLDWSFLLKVLNFFGFNEVFCKWILTILHSAYLSVSINGKSHGFFKCSRGVRQGDPLSPLLFCLAEDVLSRAITKLVTQGNLNLIKGTRNFKIPSHSFYADDLLVFCKGNLSGLKALKDLFDKYAMESGQVINTSKSTIFSGSITHGRLNLIVQLLNFKLGSLPFNYLGVPIFQGTRKTCHLQPVADKIKLKLSAWKASLLSIAGRVQLVRSVIQSMLSYSITLYSWPVALLKDIEKCIRNFIWSRDIDKRKLVTISWQEICRPYS</sequence>
<dbReference type="InterPro" id="IPR036691">
    <property type="entry name" value="Endo/exonu/phosph_ase_sf"/>
</dbReference>